<evidence type="ECO:0000313" key="3">
    <source>
        <dbReference type="Proteomes" id="UP000249248"/>
    </source>
</evidence>
<organism evidence="2 3">
    <name type="scientific">Putridiphycobacter roseus</name>
    <dbReference type="NCBI Taxonomy" id="2219161"/>
    <lineage>
        <taxon>Bacteria</taxon>
        <taxon>Pseudomonadati</taxon>
        <taxon>Bacteroidota</taxon>
        <taxon>Flavobacteriia</taxon>
        <taxon>Flavobacteriales</taxon>
        <taxon>Crocinitomicaceae</taxon>
        <taxon>Putridiphycobacter</taxon>
    </lineage>
</organism>
<dbReference type="OrthoDB" id="1470451at2"/>
<protein>
    <recommendedName>
        <fullName evidence="4">Outer membrane protein beta-barrel domain-containing protein</fullName>
    </recommendedName>
</protein>
<feature type="chain" id="PRO_5015875830" description="Outer membrane protein beta-barrel domain-containing protein" evidence="1">
    <location>
        <begin position="19"/>
        <end position="175"/>
    </location>
</feature>
<reference evidence="2 3" key="1">
    <citation type="submission" date="2018-06" db="EMBL/GenBank/DDBJ databases">
        <title>The draft genome sequence of Crocinitomix sp. SM1701.</title>
        <authorList>
            <person name="Zhang X."/>
        </authorList>
    </citation>
    <scope>NUCLEOTIDE SEQUENCE [LARGE SCALE GENOMIC DNA]</scope>
    <source>
        <strain evidence="2 3">SM1701</strain>
    </source>
</reference>
<accession>A0A2W1N198</accession>
<gene>
    <name evidence="2" type="ORF">DNU06_05210</name>
</gene>
<evidence type="ECO:0000313" key="2">
    <source>
        <dbReference type="EMBL" id="PZE18017.1"/>
    </source>
</evidence>
<keyword evidence="3" id="KW-1185">Reference proteome</keyword>
<dbReference type="EMBL" id="QKSB01000002">
    <property type="protein sequence ID" value="PZE18017.1"/>
    <property type="molecule type" value="Genomic_DNA"/>
</dbReference>
<dbReference type="AlphaFoldDB" id="A0A2W1N198"/>
<evidence type="ECO:0008006" key="4">
    <source>
        <dbReference type="Google" id="ProtNLM"/>
    </source>
</evidence>
<proteinExistence type="predicted"/>
<name>A0A2W1N198_9FLAO</name>
<sequence length="175" mass="19531">MKFIFIVTSILISCMSQAQESYTTKVTHSIGLHAGLSTGYGFSYRYWPKRIGLEVTAIPIFNGNKNAFVSSGLSGLYLIKEYNRLNVFGYLGAHYIYETSFQYVNSKVLDDFGNSIYEEKLVTNNTINVGLGFGTNINILKELSLSLQTGYALYNIVENLGGNLTGEIGLYYHLK</sequence>
<keyword evidence="1" id="KW-0732">Signal</keyword>
<evidence type="ECO:0000256" key="1">
    <source>
        <dbReference type="SAM" id="SignalP"/>
    </source>
</evidence>
<feature type="signal peptide" evidence="1">
    <location>
        <begin position="1"/>
        <end position="18"/>
    </location>
</feature>
<comment type="caution">
    <text evidence="2">The sequence shown here is derived from an EMBL/GenBank/DDBJ whole genome shotgun (WGS) entry which is preliminary data.</text>
</comment>
<dbReference type="Proteomes" id="UP000249248">
    <property type="component" value="Unassembled WGS sequence"/>
</dbReference>
<dbReference type="RefSeq" id="WP_111062169.1">
    <property type="nucleotide sequence ID" value="NZ_JBHUCU010000002.1"/>
</dbReference>